<protein>
    <recommendedName>
        <fullName evidence="10">rRNA-processing protein EBP2</fullName>
    </recommendedName>
</protein>
<proteinExistence type="inferred from homology"/>
<evidence type="ECO:0000256" key="3">
    <source>
        <dbReference type="ARBA" id="ARBA00022517"/>
    </source>
</evidence>
<comment type="subcellular location">
    <subcellularLocation>
        <location evidence="1">Nucleus</location>
        <location evidence="1">Nucleolus</location>
    </subcellularLocation>
</comment>
<sequence length="360" mass="41775">MKALPVVVDRMGKKKTLQSNNGEVVRAKKKKKNGTDTLLKKKGSTSAKEEAVRKILKKLKLMGSLVGEKRSKKKEGIGKKPKKEATKLKKITPKGNLLRTASRRLPPGTDPDDRAEAKQLAKNKVLLAKKRKQIMIKVTPSDGNNEWLEKLDLTCSQNFYLKKMKLFGHCEVRESEFLKLTHENVVEGLKKLQDLHISFNRPYDFLADMVKSDLHMEKVRQKIVKDHERVEEKEKNKIKRMNKKFNKKSGSAKVASQMEAIEKKKNLQKIDQLRKEDKLNTLNVQEFFLKHSKSDQEKGRRDGNTKRDQKGNAKRDQKKNIKSERKGNAKSDRKGKARFKTKKRIKKNKKNKSRKNFKRR</sequence>
<dbReference type="Proteomes" id="UP000092716">
    <property type="component" value="Chromosome 6"/>
</dbReference>
<dbReference type="GeneID" id="30908147"/>
<keyword evidence="5" id="KW-0539">Nucleus</keyword>
<evidence type="ECO:0000256" key="5">
    <source>
        <dbReference type="ARBA" id="ARBA00023242"/>
    </source>
</evidence>
<feature type="compositionally biased region" description="Basic residues" evidence="7">
    <location>
        <begin position="335"/>
        <end position="360"/>
    </location>
</feature>
<evidence type="ECO:0000256" key="6">
    <source>
        <dbReference type="SAM" id="Coils"/>
    </source>
</evidence>
<keyword evidence="3" id="KW-0690">Ribosome biogenesis</keyword>
<feature type="region of interest" description="Disordered" evidence="7">
    <location>
        <begin position="67"/>
        <end position="115"/>
    </location>
</feature>
<evidence type="ECO:0000313" key="9">
    <source>
        <dbReference type="Proteomes" id="UP000092716"/>
    </source>
</evidence>
<evidence type="ECO:0000313" key="8">
    <source>
        <dbReference type="EMBL" id="ANQ07133.1"/>
    </source>
</evidence>
<dbReference type="InterPro" id="IPR008610">
    <property type="entry name" value="Ebp2"/>
</dbReference>
<evidence type="ECO:0000256" key="1">
    <source>
        <dbReference type="ARBA" id="ARBA00004604"/>
    </source>
</evidence>
<feature type="compositionally biased region" description="Basic and acidic residues" evidence="7">
    <location>
        <begin position="74"/>
        <end position="87"/>
    </location>
</feature>
<evidence type="ECO:0000256" key="7">
    <source>
        <dbReference type="SAM" id="MobiDB-lite"/>
    </source>
</evidence>
<gene>
    <name evidence="8" type="ORF">PCOAH_00014210</name>
</gene>
<reference evidence="9" key="1">
    <citation type="submission" date="2016-06" db="EMBL/GenBank/DDBJ databases">
        <title>First high quality genome sequence of Plasmodium coatneyi using continuous long reads from single molecule, real-time sequencing.</title>
        <authorList>
            <person name="Chien J.-T."/>
            <person name="Pakala S.B."/>
            <person name="Geraldo J.A."/>
            <person name="Lapp S.A."/>
            <person name="Barnwell J.W."/>
            <person name="Kissinger J.C."/>
            <person name="Galinski M.R."/>
            <person name="Humphrey J.C."/>
        </authorList>
    </citation>
    <scope>NUCLEOTIDE SEQUENCE [LARGE SCALE GENOMIC DNA]</scope>
    <source>
        <strain evidence="9">Hackeri</strain>
    </source>
</reference>
<dbReference type="EMBL" id="CP016244">
    <property type="protein sequence ID" value="ANQ07133.1"/>
    <property type="molecule type" value="Genomic_DNA"/>
</dbReference>
<evidence type="ECO:0000256" key="4">
    <source>
        <dbReference type="ARBA" id="ARBA00023054"/>
    </source>
</evidence>
<dbReference type="Pfam" id="PF05890">
    <property type="entry name" value="Ebp2"/>
    <property type="match status" value="1"/>
</dbReference>
<feature type="coiled-coil region" evidence="6">
    <location>
        <begin position="216"/>
        <end position="244"/>
    </location>
</feature>
<comment type="similarity">
    <text evidence="2">Belongs to the EBP2 family.</text>
</comment>
<dbReference type="RefSeq" id="XP_019913828.1">
    <property type="nucleotide sequence ID" value="XM_020058230.1"/>
</dbReference>
<dbReference type="PANTHER" id="PTHR13028:SF0">
    <property type="entry name" value="RRNA-PROCESSING PROTEIN EBP2-RELATED"/>
    <property type="match status" value="1"/>
</dbReference>
<keyword evidence="4 6" id="KW-0175">Coiled coil</keyword>
<dbReference type="OrthoDB" id="443772at2759"/>
<dbReference type="GO" id="GO:0034399">
    <property type="term" value="C:nuclear periphery"/>
    <property type="evidence" value="ECO:0007669"/>
    <property type="project" value="TreeGrafter"/>
</dbReference>
<organism evidence="8 9">
    <name type="scientific">Plasmodium coatneyi</name>
    <dbReference type="NCBI Taxonomy" id="208452"/>
    <lineage>
        <taxon>Eukaryota</taxon>
        <taxon>Sar</taxon>
        <taxon>Alveolata</taxon>
        <taxon>Apicomplexa</taxon>
        <taxon>Aconoidasida</taxon>
        <taxon>Haemosporida</taxon>
        <taxon>Plasmodiidae</taxon>
        <taxon>Plasmodium</taxon>
    </lineage>
</organism>
<dbReference type="KEGG" id="pcot:PCOAH_00014210"/>
<feature type="region of interest" description="Disordered" evidence="7">
    <location>
        <begin position="290"/>
        <end position="360"/>
    </location>
</feature>
<dbReference type="GO" id="GO:0005730">
    <property type="term" value="C:nucleolus"/>
    <property type="evidence" value="ECO:0007669"/>
    <property type="project" value="UniProtKB-SubCell"/>
</dbReference>
<dbReference type="GO" id="GO:0042273">
    <property type="term" value="P:ribosomal large subunit biogenesis"/>
    <property type="evidence" value="ECO:0007669"/>
    <property type="project" value="TreeGrafter"/>
</dbReference>
<name>A0A1B1DWG4_9APIC</name>
<dbReference type="GO" id="GO:0006364">
    <property type="term" value="P:rRNA processing"/>
    <property type="evidence" value="ECO:0007669"/>
    <property type="project" value="TreeGrafter"/>
</dbReference>
<dbReference type="AlphaFoldDB" id="A0A1B1DWG4"/>
<evidence type="ECO:0000256" key="2">
    <source>
        <dbReference type="ARBA" id="ARBA00007336"/>
    </source>
</evidence>
<feature type="region of interest" description="Disordered" evidence="7">
    <location>
        <begin position="23"/>
        <end position="47"/>
    </location>
</feature>
<dbReference type="VEuPathDB" id="PlasmoDB:PCOAH_00014210"/>
<evidence type="ECO:0008006" key="10">
    <source>
        <dbReference type="Google" id="ProtNLM"/>
    </source>
</evidence>
<keyword evidence="9" id="KW-1185">Reference proteome</keyword>
<feature type="compositionally biased region" description="Basic and acidic residues" evidence="7">
    <location>
        <begin position="290"/>
        <end position="334"/>
    </location>
</feature>
<accession>A0A1B1DWG4</accession>
<dbReference type="PANTHER" id="PTHR13028">
    <property type="entry name" value="RRNA PROCESSING PROTEIN EBNA1-BINDING PROTEIN-RELATED"/>
    <property type="match status" value="1"/>
</dbReference>
<dbReference type="GO" id="GO:0030687">
    <property type="term" value="C:preribosome, large subunit precursor"/>
    <property type="evidence" value="ECO:0007669"/>
    <property type="project" value="TreeGrafter"/>
</dbReference>